<protein>
    <recommendedName>
        <fullName evidence="1">Tf2-1-like SH3-like domain-containing protein</fullName>
    </recommendedName>
</protein>
<proteinExistence type="predicted"/>
<dbReference type="Pfam" id="PF24626">
    <property type="entry name" value="SH3_Tf2-1"/>
    <property type="match status" value="1"/>
</dbReference>
<gene>
    <name evidence="2" type="ORF">MTR67_025572</name>
</gene>
<dbReference type="GO" id="GO:0003676">
    <property type="term" value="F:nucleic acid binding"/>
    <property type="evidence" value="ECO:0007669"/>
    <property type="project" value="InterPro"/>
</dbReference>
<dbReference type="SUPFAM" id="SSF53098">
    <property type="entry name" value="Ribonuclease H-like"/>
    <property type="match status" value="1"/>
</dbReference>
<organism evidence="2 3">
    <name type="scientific">Solanum verrucosum</name>
    <dbReference type="NCBI Taxonomy" id="315347"/>
    <lineage>
        <taxon>Eukaryota</taxon>
        <taxon>Viridiplantae</taxon>
        <taxon>Streptophyta</taxon>
        <taxon>Embryophyta</taxon>
        <taxon>Tracheophyta</taxon>
        <taxon>Spermatophyta</taxon>
        <taxon>Magnoliopsida</taxon>
        <taxon>eudicotyledons</taxon>
        <taxon>Gunneridae</taxon>
        <taxon>Pentapetalae</taxon>
        <taxon>asterids</taxon>
        <taxon>lamiids</taxon>
        <taxon>Solanales</taxon>
        <taxon>Solanaceae</taxon>
        <taxon>Solanoideae</taxon>
        <taxon>Solaneae</taxon>
        <taxon>Solanum</taxon>
    </lineage>
</organism>
<evidence type="ECO:0000313" key="3">
    <source>
        <dbReference type="Proteomes" id="UP001234989"/>
    </source>
</evidence>
<sequence>MQEYMGSKLKLNTTFHSQTDGLSKQTIQMLKNMFRACVIDFGGHWDQSIPHAKFACNNSYHFNILITPFEALMCPLLLVNGSPTKGVMRFRKKGKFNSWFIGSFEILEKYSEVAYRLALPPSLSVAHSVFPVTILKPYHHDDSHVIQWDSVCFGSKFVL</sequence>
<dbReference type="Gene3D" id="3.30.420.10">
    <property type="entry name" value="Ribonuclease H-like superfamily/Ribonuclease H"/>
    <property type="match status" value="1"/>
</dbReference>
<dbReference type="Proteomes" id="UP001234989">
    <property type="component" value="Chromosome 6"/>
</dbReference>
<dbReference type="EMBL" id="CP133617">
    <property type="protein sequence ID" value="WMV32187.1"/>
    <property type="molecule type" value="Genomic_DNA"/>
</dbReference>
<keyword evidence="3" id="KW-1185">Reference proteome</keyword>
<accession>A0AAF0QXE2</accession>
<dbReference type="InterPro" id="IPR056924">
    <property type="entry name" value="SH3_Tf2-1"/>
</dbReference>
<dbReference type="InterPro" id="IPR036397">
    <property type="entry name" value="RNaseH_sf"/>
</dbReference>
<name>A0AAF0QXE2_SOLVR</name>
<feature type="domain" description="Tf2-1-like SH3-like" evidence="1">
    <location>
        <begin position="87"/>
        <end position="139"/>
    </location>
</feature>
<reference evidence="2" key="1">
    <citation type="submission" date="2023-08" db="EMBL/GenBank/DDBJ databases">
        <title>A de novo genome assembly of Solanum verrucosum Schlechtendal, a Mexican diploid species geographically isolated from the other diploid A-genome species in potato relatives.</title>
        <authorList>
            <person name="Hosaka K."/>
        </authorList>
    </citation>
    <scope>NUCLEOTIDE SEQUENCE</scope>
    <source>
        <tissue evidence="2">Young leaves</tissue>
    </source>
</reference>
<dbReference type="PANTHER" id="PTHR46148:SF60">
    <property type="entry name" value="CHROMO DOMAIN-CONTAINING PROTEIN"/>
    <property type="match status" value="1"/>
</dbReference>
<evidence type="ECO:0000259" key="1">
    <source>
        <dbReference type="Pfam" id="PF24626"/>
    </source>
</evidence>
<dbReference type="InterPro" id="IPR012337">
    <property type="entry name" value="RNaseH-like_sf"/>
</dbReference>
<dbReference type="AlphaFoldDB" id="A0AAF0QXE2"/>
<dbReference type="PANTHER" id="PTHR46148">
    <property type="entry name" value="CHROMO DOMAIN-CONTAINING PROTEIN"/>
    <property type="match status" value="1"/>
</dbReference>
<evidence type="ECO:0000313" key="2">
    <source>
        <dbReference type="EMBL" id="WMV32187.1"/>
    </source>
</evidence>